<dbReference type="AlphaFoldDB" id="A0A090CXT7"/>
<feature type="binding site" evidence="6 7">
    <location>
        <position position="118"/>
    </location>
    <ligand>
        <name>S-adenosyl-L-methionine</name>
        <dbReference type="ChEBI" id="CHEBI:59789"/>
    </ligand>
</feature>
<evidence type="ECO:0000256" key="7">
    <source>
        <dbReference type="PIRSR" id="PIRSR029256-1"/>
    </source>
</evidence>
<comment type="function">
    <text evidence="6">Could methylate the ribose at the nucleotide 34 wobble position in tRNA.</text>
</comment>
<dbReference type="PANTHER" id="PTHR42971:SF1">
    <property type="entry name" value="TRNA (CYTIDINE(34)-2'-O)-METHYLTRANSFERASE"/>
    <property type="match status" value="1"/>
</dbReference>
<dbReference type="PANTHER" id="PTHR42971">
    <property type="entry name" value="TRNA (CYTIDINE(34)-2'-O)-METHYLTRANSFERASE"/>
    <property type="match status" value="1"/>
</dbReference>
<dbReference type="HAMAP" id="MF_01885">
    <property type="entry name" value="tRNA_methyltr_TrmL"/>
    <property type="match status" value="1"/>
</dbReference>
<dbReference type="GO" id="GO:0141102">
    <property type="term" value="F:tRNA (5-carboxymethylaminomethyluridine(34)-2'-O)-methyltransferase activity"/>
    <property type="evidence" value="ECO:0007669"/>
    <property type="project" value="RHEA"/>
</dbReference>
<evidence type="ECO:0000256" key="6">
    <source>
        <dbReference type="HAMAP-Rule" id="MF_01885"/>
    </source>
</evidence>
<dbReference type="GO" id="GO:0002130">
    <property type="term" value="P:wobble position ribose methylation"/>
    <property type="evidence" value="ECO:0007669"/>
    <property type="project" value="TreeGrafter"/>
</dbReference>
<dbReference type="Gene3D" id="3.40.1280.10">
    <property type="match status" value="1"/>
</dbReference>
<gene>
    <name evidence="9" type="ORF">CSEC_0188</name>
</gene>
<comment type="caution">
    <text evidence="6">Lacks conserved residue(s) required for the propagation of feature annotation.</text>
</comment>
<dbReference type="PIRSF" id="PIRSF029256">
    <property type="entry name" value="SpoU_TrmH_prd"/>
    <property type="match status" value="1"/>
</dbReference>
<dbReference type="InterPro" id="IPR029028">
    <property type="entry name" value="Alpha/beta_knot_MTases"/>
</dbReference>
<dbReference type="GO" id="GO:0003723">
    <property type="term" value="F:RNA binding"/>
    <property type="evidence" value="ECO:0007669"/>
    <property type="project" value="InterPro"/>
</dbReference>
<comment type="similarity">
    <text evidence="6">Belongs to the class IV-like SAM-binding methyltransferase superfamily. RNA methyltransferase TrmH family. TrmL subfamily.</text>
</comment>
<dbReference type="InterPro" id="IPR001537">
    <property type="entry name" value="SpoU_MeTrfase"/>
</dbReference>
<keyword evidence="1 6" id="KW-0963">Cytoplasm</keyword>
<evidence type="ECO:0000256" key="1">
    <source>
        <dbReference type="ARBA" id="ARBA00022490"/>
    </source>
</evidence>
<dbReference type="eggNOG" id="COG0219">
    <property type="taxonomic scope" value="Bacteria"/>
</dbReference>
<dbReference type="CDD" id="cd18094">
    <property type="entry name" value="SpoU-like_TrmL"/>
    <property type="match status" value="1"/>
</dbReference>
<reference evidence="9" key="1">
    <citation type="submission" date="2013-12" db="EMBL/GenBank/DDBJ databases">
        <authorList>
            <person name="Linke B."/>
        </authorList>
    </citation>
    <scope>NUCLEOTIDE SEQUENCE [LARGE SCALE GENOMIC DNA]</scope>
    <source>
        <strain evidence="9">CRIB-18</strain>
    </source>
</reference>
<dbReference type="GO" id="GO:0141098">
    <property type="term" value="F:tRNA (cytidine(34)-2'-O)-methyltransferase activity"/>
    <property type="evidence" value="ECO:0007669"/>
    <property type="project" value="RHEA"/>
</dbReference>
<evidence type="ECO:0000313" key="9">
    <source>
        <dbReference type="EMBL" id="CDR33027.1"/>
    </source>
</evidence>
<keyword evidence="3 6" id="KW-0808">Transferase</keyword>
<keyword evidence="10" id="KW-1185">Reference proteome</keyword>
<dbReference type="GO" id="GO:0005737">
    <property type="term" value="C:cytoplasm"/>
    <property type="evidence" value="ECO:0007669"/>
    <property type="project" value="UniProtKB-SubCell"/>
</dbReference>
<name>A0A090CXT7_9BACT</name>
<feature type="binding site" evidence="6 7">
    <location>
        <position position="97"/>
    </location>
    <ligand>
        <name>S-adenosyl-L-methionine</name>
        <dbReference type="ChEBI" id="CHEBI:59789"/>
    </ligand>
</feature>
<evidence type="ECO:0000256" key="5">
    <source>
        <dbReference type="ARBA" id="ARBA00022694"/>
    </source>
</evidence>
<feature type="domain" description="tRNA/rRNA methyltransferase SpoU type" evidence="8">
    <location>
        <begin position="2"/>
        <end position="138"/>
    </location>
</feature>
<comment type="catalytic activity">
    <reaction evidence="6">
        <text>5-carboxymethylaminomethyluridine(34) in tRNA(Leu) + S-adenosyl-L-methionine = 5-carboxymethylaminomethyl-2'-O-methyluridine(34) in tRNA(Leu) + S-adenosyl-L-homocysteine + H(+)</text>
        <dbReference type="Rhea" id="RHEA:43088"/>
        <dbReference type="Rhea" id="RHEA-COMP:10333"/>
        <dbReference type="Rhea" id="RHEA-COMP:10334"/>
        <dbReference type="ChEBI" id="CHEBI:15378"/>
        <dbReference type="ChEBI" id="CHEBI:57856"/>
        <dbReference type="ChEBI" id="CHEBI:59789"/>
        <dbReference type="ChEBI" id="CHEBI:74508"/>
        <dbReference type="ChEBI" id="CHEBI:74511"/>
        <dbReference type="EC" id="2.1.1.207"/>
    </reaction>
</comment>
<comment type="subcellular location">
    <subcellularLocation>
        <location evidence="6">Cytoplasm</location>
    </subcellularLocation>
</comment>
<evidence type="ECO:0000256" key="4">
    <source>
        <dbReference type="ARBA" id="ARBA00022691"/>
    </source>
</evidence>
<evidence type="ECO:0000313" key="10">
    <source>
        <dbReference type="Proteomes" id="UP000031552"/>
    </source>
</evidence>
<dbReference type="InterPro" id="IPR016914">
    <property type="entry name" value="TrmL"/>
</dbReference>
<keyword evidence="4 6" id="KW-0949">S-adenosyl-L-methionine</keyword>
<evidence type="ECO:0000259" key="8">
    <source>
        <dbReference type="Pfam" id="PF00588"/>
    </source>
</evidence>
<accession>A0A090CXT7</accession>
<dbReference type="Pfam" id="PF00588">
    <property type="entry name" value="SpoU_methylase"/>
    <property type="match status" value="1"/>
</dbReference>
<dbReference type="EC" id="2.1.1.207" evidence="6"/>
<comment type="catalytic activity">
    <reaction evidence="6">
        <text>cytidine(34) in tRNA + S-adenosyl-L-methionine = 2'-O-methylcytidine(34) in tRNA + S-adenosyl-L-homocysteine + H(+)</text>
        <dbReference type="Rhea" id="RHEA:43084"/>
        <dbReference type="Rhea" id="RHEA-COMP:10331"/>
        <dbReference type="Rhea" id="RHEA-COMP:10332"/>
        <dbReference type="ChEBI" id="CHEBI:15378"/>
        <dbReference type="ChEBI" id="CHEBI:57856"/>
        <dbReference type="ChEBI" id="CHEBI:59789"/>
        <dbReference type="ChEBI" id="CHEBI:74495"/>
        <dbReference type="ChEBI" id="CHEBI:82748"/>
        <dbReference type="EC" id="2.1.1.207"/>
    </reaction>
</comment>
<protein>
    <recommendedName>
        <fullName evidence="6">Putative tRNA (cytidine(34)-2'-O)-methyltransferase</fullName>
        <ecNumber evidence="6">2.1.1.207</ecNumber>
    </recommendedName>
    <alternativeName>
        <fullName evidence="6">tRNA (cytidine/uridine-2'-O-)-methyltransferase</fullName>
    </alternativeName>
</protein>
<dbReference type="InterPro" id="IPR029026">
    <property type="entry name" value="tRNA_m1G_MTases_N"/>
</dbReference>
<reference evidence="9" key="2">
    <citation type="submission" date="2014-09" db="EMBL/GenBank/DDBJ databases">
        <title>Criblamydia sequanensis harbors a mega-plasmid encoding arsenite resistance.</title>
        <authorList>
            <person name="Bertelli C."/>
            <person name="Goesmann A."/>
            <person name="Greub G."/>
        </authorList>
    </citation>
    <scope>NUCLEOTIDE SEQUENCE [LARGE SCALE GENOMIC DNA]</scope>
    <source>
        <strain evidence="9">CRIB-18</strain>
    </source>
</reference>
<proteinExistence type="inferred from homology"/>
<comment type="caution">
    <text evidence="9">The sequence shown here is derived from an EMBL/GenBank/DDBJ whole genome shotgun (WGS) entry which is preliminary data.</text>
</comment>
<evidence type="ECO:0000256" key="2">
    <source>
        <dbReference type="ARBA" id="ARBA00022603"/>
    </source>
</evidence>
<dbReference type="SUPFAM" id="SSF75217">
    <property type="entry name" value="alpha/beta knot"/>
    <property type="match status" value="1"/>
</dbReference>
<dbReference type="STRING" id="1437425.CSEC_0188"/>
<dbReference type="RefSeq" id="WP_041016527.1">
    <property type="nucleotide sequence ID" value="NZ_CCEJ010000001.1"/>
</dbReference>
<keyword evidence="5 6" id="KW-0819">tRNA processing</keyword>
<sequence length="149" mass="17077">MKIVLFNPEIPQNTGNVIRTCSVTETPLVLVEPLGFSLSNRQLKRAGMDYFEGVNVEIIPNLEDYLVNQNSFYFFSSKASKFYHEVEYEEGDLLIFGSESKGLPDHFHEKYPERFLKVPMKPGKRCLNLATTVGIALFEALRQMNFKGF</sequence>
<dbReference type="EMBL" id="CCEJ010000001">
    <property type="protein sequence ID" value="CDR33027.1"/>
    <property type="molecule type" value="Genomic_DNA"/>
</dbReference>
<dbReference type="Proteomes" id="UP000031552">
    <property type="component" value="Unassembled WGS sequence"/>
</dbReference>
<organism evidence="9 10">
    <name type="scientific">Candidatus Criblamydia sequanensis CRIB-18</name>
    <dbReference type="NCBI Taxonomy" id="1437425"/>
    <lineage>
        <taxon>Bacteria</taxon>
        <taxon>Pseudomonadati</taxon>
        <taxon>Chlamydiota</taxon>
        <taxon>Chlamydiia</taxon>
        <taxon>Parachlamydiales</taxon>
        <taxon>Candidatus Criblamydiaceae</taxon>
        <taxon>Candidatus Criblamydia</taxon>
    </lineage>
</organism>
<dbReference type="OrthoDB" id="9789043at2"/>
<keyword evidence="2 6" id="KW-0489">Methyltransferase</keyword>
<evidence type="ECO:0000256" key="3">
    <source>
        <dbReference type="ARBA" id="ARBA00022679"/>
    </source>
</evidence>